<protein>
    <submittedName>
        <fullName evidence="1">Uncharacterized protein</fullName>
    </submittedName>
</protein>
<dbReference type="Proteomes" id="UP001305002">
    <property type="component" value="Plasmid unnamed"/>
</dbReference>
<dbReference type="RefSeq" id="WP_317928360.1">
    <property type="nucleotide sequence ID" value="NZ_CP137525.1"/>
</dbReference>
<organism evidence="1 2">
    <name type="scientific">Streptomyces coeruleorubidus</name>
    <dbReference type="NCBI Taxonomy" id="116188"/>
    <lineage>
        <taxon>Bacteria</taxon>
        <taxon>Bacillati</taxon>
        <taxon>Actinomycetota</taxon>
        <taxon>Actinomycetes</taxon>
        <taxon>Kitasatosporales</taxon>
        <taxon>Streptomycetaceae</taxon>
        <taxon>Streptomyces</taxon>
    </lineage>
</organism>
<keyword evidence="2" id="KW-1185">Reference proteome</keyword>
<reference evidence="1 2" key="2">
    <citation type="journal article" date="2024" name="Microb. Biotechnol.">
        <title>The involvement of multiple ABC transporters in daunorubicin efflux in Streptomyces coeruleorubidus.</title>
        <authorList>
            <person name="Dong J."/>
            <person name="Ning J."/>
            <person name="Tian Y."/>
            <person name="Li H."/>
            <person name="Chen H."/>
            <person name="Guan W."/>
        </authorList>
    </citation>
    <scope>NUCLEOTIDE SEQUENCE [LARGE SCALE GENOMIC DNA]</scope>
    <source>
        <strain evidence="1 2">CICC 11043</strain>
    </source>
</reference>
<gene>
    <name evidence="1" type="ORF">R5U08_42145</name>
</gene>
<reference evidence="1 2" key="1">
    <citation type="journal article" date="2021" name="J. Microbiol. Biotechnol.">
        <title>An Efficient Markerless Deletion System Suitable for the Industrial Strains of Streptomyces.</title>
        <authorList>
            <person name="Dong J."/>
            <person name="Wei J."/>
            <person name="Li H."/>
            <person name="Zhao S."/>
            <person name="Guan W."/>
        </authorList>
    </citation>
    <scope>NUCLEOTIDE SEQUENCE [LARGE SCALE GENOMIC DNA]</scope>
    <source>
        <strain evidence="1 2">CICC 11043</strain>
    </source>
</reference>
<evidence type="ECO:0000313" key="1">
    <source>
        <dbReference type="EMBL" id="WOT40694.1"/>
    </source>
</evidence>
<evidence type="ECO:0000313" key="2">
    <source>
        <dbReference type="Proteomes" id="UP001305002"/>
    </source>
</evidence>
<name>A0ABZ0KTC5_STRC4</name>
<accession>A0ABZ0KTC5</accession>
<keyword evidence="1" id="KW-0614">Plasmid</keyword>
<geneLocation type="plasmid" evidence="1 2">
    <name>unnamed</name>
</geneLocation>
<sequence>MPVKSAQLGSDPLGCADNVRKMLVPSMSGNRRFLRHLSVLDIVWLG</sequence>
<dbReference type="EMBL" id="CP137525">
    <property type="protein sequence ID" value="WOT40694.1"/>
    <property type="molecule type" value="Genomic_DNA"/>
</dbReference>
<proteinExistence type="predicted"/>